<organism evidence="2 3">
    <name type="scientific">Vibrio stylophorae</name>
    <dbReference type="NCBI Taxonomy" id="659351"/>
    <lineage>
        <taxon>Bacteria</taxon>
        <taxon>Pseudomonadati</taxon>
        <taxon>Pseudomonadota</taxon>
        <taxon>Gammaproteobacteria</taxon>
        <taxon>Vibrionales</taxon>
        <taxon>Vibrionaceae</taxon>
        <taxon>Vibrio</taxon>
    </lineage>
</organism>
<gene>
    <name evidence="2" type="ORF">VST7929_01164</name>
</gene>
<name>A0ABN8DRC7_9VIBR</name>
<keyword evidence="1" id="KW-0812">Transmembrane</keyword>
<feature type="transmembrane region" description="Helical" evidence="1">
    <location>
        <begin position="41"/>
        <end position="68"/>
    </location>
</feature>
<evidence type="ECO:0000313" key="3">
    <source>
        <dbReference type="Proteomes" id="UP000838672"/>
    </source>
</evidence>
<dbReference type="EMBL" id="CAKLDI010000001">
    <property type="protein sequence ID" value="CAH0533300.1"/>
    <property type="molecule type" value="Genomic_DNA"/>
</dbReference>
<feature type="transmembrane region" description="Helical" evidence="1">
    <location>
        <begin position="7"/>
        <end position="29"/>
    </location>
</feature>
<keyword evidence="3" id="KW-1185">Reference proteome</keyword>
<keyword evidence="1" id="KW-0472">Membrane</keyword>
<evidence type="ECO:0000313" key="2">
    <source>
        <dbReference type="EMBL" id="CAH0533300.1"/>
    </source>
</evidence>
<proteinExistence type="predicted"/>
<sequence>MQTLIWTVLGAMLGAITGAALGVPLFWFLGNYFFQVDQAMVIALSVGAAIAGLFVIGIAMGMGFWACYRVRS</sequence>
<comment type="caution">
    <text evidence="2">The sequence shown here is derived from an EMBL/GenBank/DDBJ whole genome shotgun (WGS) entry which is preliminary data.</text>
</comment>
<accession>A0ABN8DRC7</accession>
<reference evidence="2" key="1">
    <citation type="submission" date="2021-11" db="EMBL/GenBank/DDBJ databases">
        <authorList>
            <person name="Rodrigo-Torres L."/>
            <person name="Arahal R. D."/>
            <person name="Lucena T."/>
        </authorList>
    </citation>
    <scope>NUCLEOTIDE SEQUENCE</scope>
    <source>
        <strain evidence="2">CECT 7929</strain>
    </source>
</reference>
<evidence type="ECO:0000256" key="1">
    <source>
        <dbReference type="SAM" id="Phobius"/>
    </source>
</evidence>
<dbReference type="Proteomes" id="UP000838672">
    <property type="component" value="Unassembled WGS sequence"/>
</dbReference>
<dbReference type="RefSeq" id="WP_237465654.1">
    <property type="nucleotide sequence ID" value="NZ_CAKLDI010000001.1"/>
</dbReference>
<keyword evidence="1" id="KW-1133">Transmembrane helix</keyword>
<protein>
    <submittedName>
        <fullName evidence="2">Uncharacterized protein</fullName>
    </submittedName>
</protein>